<dbReference type="InterPro" id="IPR036291">
    <property type="entry name" value="NAD(P)-bd_dom_sf"/>
</dbReference>
<keyword evidence="7" id="KW-1185">Reference proteome</keyword>
<dbReference type="PANTHER" id="PTHR10996:SF257">
    <property type="entry name" value="GLYOXYLATE REDUCTASE 1"/>
    <property type="match status" value="1"/>
</dbReference>
<dbReference type="InterPro" id="IPR050223">
    <property type="entry name" value="D-isomer_2-hydroxyacid_DH"/>
</dbReference>
<dbReference type="InterPro" id="IPR006139">
    <property type="entry name" value="D-isomer_2_OHA_DH_cat_dom"/>
</dbReference>
<dbReference type="InterPro" id="IPR029752">
    <property type="entry name" value="D-isomer_DH_CS1"/>
</dbReference>
<dbReference type="PANTHER" id="PTHR10996">
    <property type="entry name" value="2-HYDROXYACID DEHYDROGENASE-RELATED"/>
    <property type="match status" value="1"/>
</dbReference>
<comment type="similarity">
    <text evidence="1 3">Belongs to the D-isomer specific 2-hydroxyacid dehydrogenase family.</text>
</comment>
<evidence type="ECO:0000256" key="3">
    <source>
        <dbReference type="RuleBase" id="RU003719"/>
    </source>
</evidence>
<dbReference type="GeneID" id="18248238"/>
<dbReference type="Gene3D" id="3.40.50.720">
    <property type="entry name" value="NAD(P)-binding Rossmann-like Domain"/>
    <property type="match status" value="2"/>
</dbReference>
<dbReference type="PROSITE" id="PS00065">
    <property type="entry name" value="D_2_HYDROXYACID_DH_1"/>
    <property type="match status" value="1"/>
</dbReference>
<dbReference type="HOGENOM" id="CLU_019796_1_2_1"/>
<proteinExistence type="inferred from homology"/>
<evidence type="ECO:0000313" key="6">
    <source>
        <dbReference type="EMBL" id="EGV61068.1"/>
    </source>
</evidence>
<dbReference type="CDD" id="cd12168">
    <property type="entry name" value="Mand_dh_like"/>
    <property type="match status" value="1"/>
</dbReference>
<accession>G3BD56</accession>
<dbReference type="eggNOG" id="KOG0069">
    <property type="taxonomic scope" value="Eukaryota"/>
</dbReference>
<reference evidence="6 7" key="1">
    <citation type="journal article" date="2011" name="Proc. Natl. Acad. Sci. U.S.A.">
        <title>Comparative genomics of xylose-fermenting fungi for enhanced biofuel production.</title>
        <authorList>
            <person name="Wohlbach D.J."/>
            <person name="Kuo A."/>
            <person name="Sato T.K."/>
            <person name="Potts K.M."/>
            <person name="Salamov A.A."/>
            <person name="LaButti K.M."/>
            <person name="Sun H."/>
            <person name="Clum A."/>
            <person name="Pangilinan J.L."/>
            <person name="Lindquist E.A."/>
            <person name="Lucas S."/>
            <person name="Lapidus A."/>
            <person name="Jin M."/>
            <person name="Gunawan C."/>
            <person name="Balan V."/>
            <person name="Dale B.E."/>
            <person name="Jeffries T.W."/>
            <person name="Zinkel R."/>
            <person name="Barry K.W."/>
            <person name="Grigoriev I.V."/>
            <person name="Gasch A.P."/>
        </authorList>
    </citation>
    <scope>NUCLEOTIDE SEQUENCE [LARGE SCALE GENOMIC DNA]</scope>
    <source>
        <strain evidence="6">ATCC 10573</strain>
        <strain evidence="7">ATCC 10573 / BCRC 21748 / CBS 615 / JCM 9827 / NBRC 10315 / NRRL Y-1498 / VKM Y-70</strain>
    </source>
</reference>
<dbReference type="Pfam" id="PF02826">
    <property type="entry name" value="2-Hacid_dh_C"/>
    <property type="match status" value="1"/>
</dbReference>
<dbReference type="FunFam" id="3.40.50.720:FF:000026">
    <property type="entry name" value="Glyoxylate/hydroxypyruvate reductase B"/>
    <property type="match status" value="1"/>
</dbReference>
<dbReference type="EMBL" id="GL996528">
    <property type="protein sequence ID" value="EGV61069.1"/>
    <property type="molecule type" value="Genomic_DNA"/>
</dbReference>
<dbReference type="AlphaFoldDB" id="G3BD56"/>
<gene>
    <name evidence="6" type="ORF">CANTEDRAFT_116306</name>
</gene>
<dbReference type="SUPFAM" id="SSF52283">
    <property type="entry name" value="Formate/glycerate dehydrogenase catalytic domain-like"/>
    <property type="match status" value="1"/>
</dbReference>
<evidence type="ECO:0000259" key="4">
    <source>
        <dbReference type="Pfam" id="PF00389"/>
    </source>
</evidence>
<protein>
    <submittedName>
        <fullName evidence="6">Alpha-ketoisocaproate reductase</fullName>
    </submittedName>
</protein>
<feature type="domain" description="D-isomer specific 2-hydroxyacid dehydrogenase NAD-binding" evidence="5">
    <location>
        <begin position="120"/>
        <end position="298"/>
    </location>
</feature>
<evidence type="ECO:0000256" key="1">
    <source>
        <dbReference type="ARBA" id="ARBA00005854"/>
    </source>
</evidence>
<sequence length="343" mass="37412">MSTKPKVLWIGAPFASGAGWDELSHIADVQACTSKDRQEFIQDLKGKYNDITCIGRTFNMAQTGRFDEELVSHFPPTLKAVCNSGAGYDQVDVEPLIKRNIQLSNVTTPVEAPTADTAVYLVLATLRNFQEGHDLMVKGKWVPGVKSAGSKLGHNPSAKVVGILGMGGIGRAIRDRLVPFGFKKIIYYNRSKLSPDLEQGAEYTSFDDLISNSDIICVSVPLNPKTHHLLDAKVLGKMKKDVIIVNTARGAVIDEAAILDKLQNNEIGFFGSDVFEFEPKVSQDLLNLPNVVSLPHMGTHTVEAVLGLESFTVENIDSVLRSGKVKTVVPEMAKIDFGHQPLV</sequence>
<dbReference type="InterPro" id="IPR006140">
    <property type="entry name" value="D-isomer_DH_NAD-bd"/>
</dbReference>
<dbReference type="GO" id="GO:0051287">
    <property type="term" value="F:NAD binding"/>
    <property type="evidence" value="ECO:0007669"/>
    <property type="project" value="InterPro"/>
</dbReference>
<dbReference type="GO" id="GO:0016618">
    <property type="term" value="F:hydroxypyruvate reductase [NAD(P)H] activity"/>
    <property type="evidence" value="ECO:0007669"/>
    <property type="project" value="TreeGrafter"/>
</dbReference>
<dbReference type="SUPFAM" id="SSF51735">
    <property type="entry name" value="NAD(P)-binding Rossmann-fold domains"/>
    <property type="match status" value="1"/>
</dbReference>
<dbReference type="PROSITE" id="PS00671">
    <property type="entry name" value="D_2_HYDROXYACID_DH_3"/>
    <property type="match status" value="1"/>
</dbReference>
<evidence type="ECO:0000313" key="7">
    <source>
        <dbReference type="Proteomes" id="UP000000707"/>
    </source>
</evidence>
<feature type="domain" description="D-isomer specific 2-hydroxyacid dehydrogenase catalytic" evidence="4">
    <location>
        <begin position="24"/>
        <end position="329"/>
    </location>
</feature>
<dbReference type="InterPro" id="IPR029753">
    <property type="entry name" value="D-isomer_DH_CS"/>
</dbReference>
<evidence type="ECO:0000259" key="5">
    <source>
        <dbReference type="Pfam" id="PF02826"/>
    </source>
</evidence>
<organism evidence="7">
    <name type="scientific">Candida tenuis (strain ATCC 10573 / BCRC 21748 / CBS 615 / JCM 9827 / NBRC 10315 / NRRL Y-1498 / VKM Y-70)</name>
    <name type="common">Yeast</name>
    <name type="synonym">Yamadazyma tenuis</name>
    <dbReference type="NCBI Taxonomy" id="590646"/>
    <lineage>
        <taxon>Eukaryota</taxon>
        <taxon>Fungi</taxon>
        <taxon>Dikarya</taxon>
        <taxon>Ascomycota</taxon>
        <taxon>Saccharomycotina</taxon>
        <taxon>Pichiomycetes</taxon>
        <taxon>Debaryomycetaceae</taxon>
        <taxon>Yamadazyma</taxon>
    </lineage>
</organism>
<dbReference type="GO" id="GO:0005829">
    <property type="term" value="C:cytosol"/>
    <property type="evidence" value="ECO:0007669"/>
    <property type="project" value="TreeGrafter"/>
</dbReference>
<dbReference type="KEGG" id="cten:18248238"/>
<evidence type="ECO:0000256" key="2">
    <source>
        <dbReference type="ARBA" id="ARBA00023002"/>
    </source>
</evidence>
<keyword evidence="2 3" id="KW-0560">Oxidoreductase</keyword>
<dbReference type="Proteomes" id="UP000000707">
    <property type="component" value="Unassembled WGS sequence"/>
</dbReference>
<name>G3BD56_CANTC</name>
<dbReference type="OrthoDB" id="9991913at2759"/>
<dbReference type="GO" id="GO:0030267">
    <property type="term" value="F:glyoxylate reductase (NADPH) activity"/>
    <property type="evidence" value="ECO:0007669"/>
    <property type="project" value="TreeGrafter"/>
</dbReference>
<dbReference type="EMBL" id="GL996528">
    <property type="protein sequence ID" value="EGV61068.1"/>
    <property type="molecule type" value="Genomic_DNA"/>
</dbReference>
<dbReference type="STRING" id="590646.G3BD56"/>
<dbReference type="Pfam" id="PF00389">
    <property type="entry name" value="2-Hacid_dh"/>
    <property type="match status" value="1"/>
</dbReference>